<dbReference type="PANTHER" id="PTHR23028">
    <property type="entry name" value="ACETYLTRANSFERASE"/>
    <property type="match status" value="1"/>
</dbReference>
<feature type="transmembrane region" description="Helical" evidence="1">
    <location>
        <begin position="217"/>
        <end position="241"/>
    </location>
</feature>
<feature type="transmembrane region" description="Helical" evidence="1">
    <location>
        <begin position="135"/>
        <end position="155"/>
    </location>
</feature>
<evidence type="ECO:0000313" key="4">
    <source>
        <dbReference type="EMBL" id="RFO98674.1"/>
    </source>
</evidence>
<feature type="transmembrane region" description="Helical" evidence="1">
    <location>
        <begin position="247"/>
        <end position="268"/>
    </location>
</feature>
<dbReference type="InterPro" id="IPR050879">
    <property type="entry name" value="Acyltransferase_3"/>
</dbReference>
<comment type="caution">
    <text evidence="4">The sequence shown here is derived from an EMBL/GenBank/DDBJ whole genome shotgun (WGS) entry which is preliminary data.</text>
</comment>
<evidence type="ECO:0000259" key="2">
    <source>
        <dbReference type="Pfam" id="PF01757"/>
    </source>
</evidence>
<dbReference type="RefSeq" id="WP_117173501.1">
    <property type="nucleotide sequence ID" value="NZ_QFZK01000001.1"/>
</dbReference>
<evidence type="ECO:0000256" key="1">
    <source>
        <dbReference type="SAM" id="Phobius"/>
    </source>
</evidence>
<keyword evidence="1" id="KW-0472">Membrane</keyword>
<evidence type="ECO:0000259" key="3">
    <source>
        <dbReference type="Pfam" id="PF19040"/>
    </source>
</evidence>
<feature type="domain" description="SGNH" evidence="3">
    <location>
        <begin position="402"/>
        <end position="634"/>
    </location>
</feature>
<dbReference type="Proteomes" id="UP000260665">
    <property type="component" value="Unassembled WGS sequence"/>
</dbReference>
<name>A0A3E1RH38_9BURK</name>
<dbReference type="AlphaFoldDB" id="A0A3E1RH38"/>
<feature type="transmembrane region" description="Helical" evidence="1">
    <location>
        <begin position="345"/>
        <end position="364"/>
    </location>
</feature>
<dbReference type="InterPro" id="IPR002656">
    <property type="entry name" value="Acyl_transf_3_dom"/>
</dbReference>
<proteinExistence type="predicted"/>
<gene>
    <name evidence="4" type="ORF">DIC66_01960</name>
</gene>
<evidence type="ECO:0000313" key="5">
    <source>
        <dbReference type="Proteomes" id="UP000260665"/>
    </source>
</evidence>
<sequence>MAPIPYRPDIDGLRAIAVLLVIGFHAFPDLFPGGFVGVDIFFVISGFLITSILLLDSQGSGIQILRFYAKRILRIFPALILVLGSCIVFGWYTLLGDEYMQLGKHIFSGALFVSNLTLWFESNYFDNASVTKPLLHLWSLGIEEQFYIVWPFALAMCVRRNLPTTKWLGAVILVSLAYSCVLVFQNPTAGFYSPLSRAWELLAGAMLANFQHTKSRFVFMLSRPFLAWIGFALVAVSVVVLRASDRFPGALAVPAVLGTTLLIAANPAGSLNARILSNSWMAGLGKISYPLYLWHWPLLSFATIILSGTPAWYVRLALVLASFVLALLTYQLLEKPVRTLPRKLSIGLLLGCMVVLALLGRNILDREGLADIRLKSMVALGPDAQHDFVDWEKSGLITEASCEIPFQFPGRSYCVKKHPALAPTAVVLGDSHAFHAYWGLAEVLDETGDNLIGIGRGACVPFLDYAQGDDSDQCQPHINHMIAYAADNPEIKKVFLIFRGRYLPNSASPASVRQFHDGLERTLVRLLDAGKLVYYFLPVVETGFEPRFCLGNLPFGRRAPQSCELSRSADAFHSVLLRKEAMAVLTQHPGVHVIDPNDFLCSGDSCPVVRAGHSMFKDENHLSYPGSLYLAHALQSAIND</sequence>
<dbReference type="Pfam" id="PF01757">
    <property type="entry name" value="Acyl_transf_3"/>
    <property type="match status" value="1"/>
</dbReference>
<keyword evidence="4" id="KW-0012">Acyltransferase</keyword>
<feature type="transmembrane region" description="Helical" evidence="1">
    <location>
        <begin position="167"/>
        <end position="185"/>
    </location>
</feature>
<protein>
    <submittedName>
        <fullName evidence="4">Acyltransferase</fullName>
    </submittedName>
</protein>
<dbReference type="PANTHER" id="PTHR23028:SF53">
    <property type="entry name" value="ACYL_TRANSF_3 DOMAIN-CONTAINING PROTEIN"/>
    <property type="match status" value="1"/>
</dbReference>
<keyword evidence="5" id="KW-1185">Reference proteome</keyword>
<dbReference type="OrthoDB" id="9814807at2"/>
<keyword evidence="1" id="KW-0812">Transmembrane</keyword>
<accession>A0A3E1RH38</accession>
<organism evidence="4 5">
    <name type="scientific">Rhodoferax lacus</name>
    <dbReference type="NCBI Taxonomy" id="2184758"/>
    <lineage>
        <taxon>Bacteria</taxon>
        <taxon>Pseudomonadati</taxon>
        <taxon>Pseudomonadota</taxon>
        <taxon>Betaproteobacteria</taxon>
        <taxon>Burkholderiales</taxon>
        <taxon>Comamonadaceae</taxon>
        <taxon>Rhodoferax</taxon>
    </lineage>
</organism>
<dbReference type="Pfam" id="PF19040">
    <property type="entry name" value="SGNH"/>
    <property type="match status" value="1"/>
</dbReference>
<dbReference type="GO" id="GO:0016747">
    <property type="term" value="F:acyltransferase activity, transferring groups other than amino-acyl groups"/>
    <property type="evidence" value="ECO:0007669"/>
    <property type="project" value="InterPro"/>
</dbReference>
<dbReference type="EMBL" id="QFZK01000001">
    <property type="protein sequence ID" value="RFO98674.1"/>
    <property type="molecule type" value="Genomic_DNA"/>
</dbReference>
<feature type="transmembrane region" description="Helical" evidence="1">
    <location>
        <begin position="34"/>
        <end position="55"/>
    </location>
</feature>
<dbReference type="GO" id="GO:0009103">
    <property type="term" value="P:lipopolysaccharide biosynthetic process"/>
    <property type="evidence" value="ECO:0007669"/>
    <property type="project" value="TreeGrafter"/>
</dbReference>
<feature type="transmembrane region" description="Helical" evidence="1">
    <location>
        <begin position="312"/>
        <end position="333"/>
    </location>
</feature>
<keyword evidence="1" id="KW-1133">Transmembrane helix</keyword>
<reference evidence="4 5" key="1">
    <citation type="submission" date="2018-05" db="EMBL/GenBank/DDBJ databases">
        <title>Rhodoferax soyangensis sp.nov., isolated from an oligotrophic freshwater lake.</title>
        <authorList>
            <person name="Park M."/>
        </authorList>
    </citation>
    <scope>NUCLEOTIDE SEQUENCE [LARGE SCALE GENOMIC DNA]</scope>
    <source>
        <strain evidence="4 5">IMCC26218</strain>
    </source>
</reference>
<dbReference type="GO" id="GO:0016020">
    <property type="term" value="C:membrane"/>
    <property type="evidence" value="ECO:0007669"/>
    <property type="project" value="TreeGrafter"/>
</dbReference>
<dbReference type="InterPro" id="IPR043968">
    <property type="entry name" value="SGNH"/>
</dbReference>
<keyword evidence="4" id="KW-0808">Transferase</keyword>
<feature type="domain" description="Acyltransferase 3" evidence="2">
    <location>
        <begin position="9"/>
        <end position="330"/>
    </location>
</feature>
<feature type="transmembrane region" description="Helical" evidence="1">
    <location>
        <begin position="75"/>
        <end position="94"/>
    </location>
</feature>